<dbReference type="AlphaFoldDB" id="A0AAP0L5K6"/>
<evidence type="ECO:0000256" key="5">
    <source>
        <dbReference type="ARBA" id="ARBA00023015"/>
    </source>
</evidence>
<dbReference type="GO" id="GO:0005634">
    <property type="term" value="C:nucleus"/>
    <property type="evidence" value="ECO:0007669"/>
    <property type="project" value="UniProtKB-SubCell"/>
</dbReference>
<dbReference type="InterPro" id="IPR009057">
    <property type="entry name" value="Homeodomain-like_sf"/>
</dbReference>
<dbReference type="Gene3D" id="1.10.10.60">
    <property type="entry name" value="Homeodomain-like"/>
    <property type="match status" value="1"/>
</dbReference>
<dbReference type="GO" id="GO:0003700">
    <property type="term" value="F:DNA-binding transcription factor activity"/>
    <property type="evidence" value="ECO:0007669"/>
    <property type="project" value="TreeGrafter"/>
</dbReference>
<proteinExistence type="predicted"/>
<comment type="subcellular location">
    <subcellularLocation>
        <location evidence="1">Nucleus</location>
    </subcellularLocation>
</comment>
<keyword evidence="3" id="KW-0863">Zinc-finger</keyword>
<evidence type="ECO:0000256" key="6">
    <source>
        <dbReference type="ARBA" id="ARBA00023125"/>
    </source>
</evidence>
<name>A0AAP0L5K6_9MAGN</name>
<evidence type="ECO:0000313" key="11">
    <source>
        <dbReference type="EMBL" id="KAK9164163.1"/>
    </source>
</evidence>
<keyword evidence="12" id="KW-1185">Reference proteome</keyword>
<keyword evidence="6" id="KW-0238">DNA-binding</keyword>
<protein>
    <recommendedName>
        <fullName evidence="10">ZF-HD dimerization-type domain-containing protein</fullName>
    </recommendedName>
</protein>
<keyword evidence="2" id="KW-0479">Metal-binding</keyword>
<accession>A0AAP0L5K6</accession>
<evidence type="ECO:0000256" key="7">
    <source>
        <dbReference type="ARBA" id="ARBA00023155"/>
    </source>
</evidence>
<reference evidence="11 12" key="1">
    <citation type="submission" date="2024-01" db="EMBL/GenBank/DDBJ databases">
        <title>Genome assemblies of Stephania.</title>
        <authorList>
            <person name="Yang L."/>
        </authorList>
    </citation>
    <scope>NUCLEOTIDE SEQUENCE [LARGE SCALE GENOMIC DNA]</scope>
    <source>
        <strain evidence="11">YNDBR</strain>
        <tissue evidence="11">Leaf</tissue>
    </source>
</reference>
<sequence length="192" mass="22200">MSNSSQSRYSHVSSHLSLLQRSVKETMQPAWAQWSWMVVESSSCPSMPMPLPCTEQQQHQLSHDLQCAVCGCHRNFHRKHVEMHYQEQVPVLQCVVPPPVVVRGAFGTDVQDSSSEETELVALGQPKKRFRTKFSAEQKAKMFDFAEHMGWRVQRSDDSMVRQFCAQVGVKRRVFKVWIHNQKQAMKKKQQS</sequence>
<evidence type="ECO:0000259" key="10">
    <source>
        <dbReference type="Pfam" id="PF04770"/>
    </source>
</evidence>
<dbReference type="Pfam" id="PF04770">
    <property type="entry name" value="ZF-HD_dimer"/>
    <property type="match status" value="1"/>
</dbReference>
<dbReference type="GO" id="GO:0000976">
    <property type="term" value="F:transcription cis-regulatory region binding"/>
    <property type="evidence" value="ECO:0007669"/>
    <property type="project" value="TreeGrafter"/>
</dbReference>
<dbReference type="InterPro" id="IPR006455">
    <property type="entry name" value="Homeodomain_ZF_HD"/>
</dbReference>
<evidence type="ECO:0000256" key="9">
    <source>
        <dbReference type="ARBA" id="ARBA00023242"/>
    </source>
</evidence>
<dbReference type="EMBL" id="JBBNAF010000002">
    <property type="protein sequence ID" value="KAK9164163.1"/>
    <property type="molecule type" value="Genomic_DNA"/>
</dbReference>
<dbReference type="InterPro" id="IPR006456">
    <property type="entry name" value="ZF_HD_homeobox_Cys/His_dimer"/>
</dbReference>
<keyword evidence="8" id="KW-0804">Transcription</keyword>
<dbReference type="NCBIfam" id="TIGR01565">
    <property type="entry name" value="homeo_ZF_HD"/>
    <property type="match status" value="1"/>
</dbReference>
<evidence type="ECO:0000256" key="1">
    <source>
        <dbReference type="ARBA" id="ARBA00004123"/>
    </source>
</evidence>
<dbReference type="PANTHER" id="PTHR31948">
    <property type="entry name" value="ZINC-FINGER HOMEODOMAIN PROTEIN 2"/>
    <property type="match status" value="1"/>
</dbReference>
<dbReference type="GO" id="GO:0008270">
    <property type="term" value="F:zinc ion binding"/>
    <property type="evidence" value="ECO:0007669"/>
    <property type="project" value="UniProtKB-KW"/>
</dbReference>
<evidence type="ECO:0000256" key="4">
    <source>
        <dbReference type="ARBA" id="ARBA00022833"/>
    </source>
</evidence>
<dbReference type="Proteomes" id="UP001420932">
    <property type="component" value="Unassembled WGS sequence"/>
</dbReference>
<evidence type="ECO:0000256" key="8">
    <source>
        <dbReference type="ARBA" id="ARBA00023163"/>
    </source>
</evidence>
<keyword evidence="7" id="KW-0371">Homeobox</keyword>
<dbReference type="PANTHER" id="PTHR31948:SF140">
    <property type="entry name" value="ZINC-FINGER HOMEODOMAIN PROTEIN 2"/>
    <property type="match status" value="1"/>
</dbReference>
<keyword evidence="4" id="KW-0862">Zinc</keyword>
<keyword evidence="9" id="KW-0539">Nucleus</keyword>
<dbReference type="SUPFAM" id="SSF46689">
    <property type="entry name" value="Homeodomain-like"/>
    <property type="match status" value="1"/>
</dbReference>
<evidence type="ECO:0000313" key="12">
    <source>
        <dbReference type="Proteomes" id="UP001420932"/>
    </source>
</evidence>
<keyword evidence="5" id="KW-0805">Transcription regulation</keyword>
<gene>
    <name evidence="11" type="ORF">Syun_005065</name>
</gene>
<dbReference type="GO" id="GO:0050793">
    <property type="term" value="P:regulation of developmental process"/>
    <property type="evidence" value="ECO:0007669"/>
    <property type="project" value="TreeGrafter"/>
</dbReference>
<evidence type="ECO:0000256" key="2">
    <source>
        <dbReference type="ARBA" id="ARBA00022723"/>
    </source>
</evidence>
<dbReference type="FunFam" id="1.10.10.60:FF:000257">
    <property type="entry name" value="Zinc-finger homeodomain protein 2"/>
    <property type="match status" value="1"/>
</dbReference>
<feature type="domain" description="ZF-HD dimerization-type" evidence="10">
    <location>
        <begin position="57"/>
        <end position="81"/>
    </location>
</feature>
<evidence type="ECO:0000256" key="3">
    <source>
        <dbReference type="ARBA" id="ARBA00022771"/>
    </source>
</evidence>
<organism evidence="11 12">
    <name type="scientific">Stephania yunnanensis</name>
    <dbReference type="NCBI Taxonomy" id="152371"/>
    <lineage>
        <taxon>Eukaryota</taxon>
        <taxon>Viridiplantae</taxon>
        <taxon>Streptophyta</taxon>
        <taxon>Embryophyta</taxon>
        <taxon>Tracheophyta</taxon>
        <taxon>Spermatophyta</taxon>
        <taxon>Magnoliopsida</taxon>
        <taxon>Ranunculales</taxon>
        <taxon>Menispermaceae</taxon>
        <taxon>Menispermoideae</taxon>
        <taxon>Cissampelideae</taxon>
        <taxon>Stephania</taxon>
    </lineage>
</organism>
<comment type="caution">
    <text evidence="11">The sequence shown here is derived from an EMBL/GenBank/DDBJ whole genome shotgun (WGS) entry which is preliminary data.</text>
</comment>